<sequence>MTKKEIRECYLDRRKKMSKDDVINRSMVIYNKIITSELYKECNELFIYVSNFNEVDTIKIIEKAWEDNKTVAVPKVEKKGIIKFYYINSTKDLRKGKFNILEPSTLIEAVPSNKTLFIMPGVVFDKTKNRIGFGGGYYDRYLFKYREVFINIAICYDYQLLDMIPSDVYDVKPDYIFTELQVI</sequence>
<comment type="cofactor">
    <cofactor evidence="5">
        <name>Mg(2+)</name>
        <dbReference type="ChEBI" id="CHEBI:18420"/>
    </cofactor>
</comment>
<dbReference type="AlphaFoldDB" id="A0A9W5YBH9"/>
<comment type="similarity">
    <text evidence="1 5">Belongs to the 5-formyltetrahydrofolate cyclo-ligase family.</text>
</comment>
<accession>A0A9W5YBH9</accession>
<dbReference type="GO" id="GO:0046872">
    <property type="term" value="F:metal ion binding"/>
    <property type="evidence" value="ECO:0007669"/>
    <property type="project" value="UniProtKB-KW"/>
</dbReference>
<dbReference type="Gene3D" id="3.40.50.10420">
    <property type="entry name" value="NagB/RpiA/CoA transferase-like"/>
    <property type="match status" value="1"/>
</dbReference>
<dbReference type="RefSeq" id="WP_281815929.1">
    <property type="nucleotide sequence ID" value="NZ_BRLB01000007.1"/>
</dbReference>
<feature type="binding site" evidence="4">
    <location>
        <begin position="130"/>
        <end position="138"/>
    </location>
    <ligand>
        <name>ATP</name>
        <dbReference type="ChEBI" id="CHEBI:30616"/>
    </ligand>
</feature>
<dbReference type="GO" id="GO:0005524">
    <property type="term" value="F:ATP binding"/>
    <property type="evidence" value="ECO:0007669"/>
    <property type="project" value="UniProtKB-KW"/>
</dbReference>
<dbReference type="PIRSF" id="PIRSF006806">
    <property type="entry name" value="FTHF_cligase"/>
    <property type="match status" value="1"/>
</dbReference>
<dbReference type="InterPro" id="IPR037171">
    <property type="entry name" value="NagB/RpiA_transferase-like"/>
</dbReference>
<evidence type="ECO:0000256" key="5">
    <source>
        <dbReference type="RuleBase" id="RU361279"/>
    </source>
</evidence>
<evidence type="ECO:0000256" key="4">
    <source>
        <dbReference type="PIRSR" id="PIRSR006806-1"/>
    </source>
</evidence>
<dbReference type="EMBL" id="BRLB01000007">
    <property type="protein sequence ID" value="GKX30059.1"/>
    <property type="molecule type" value="Genomic_DNA"/>
</dbReference>
<dbReference type="GO" id="GO:0035999">
    <property type="term" value="P:tetrahydrofolate interconversion"/>
    <property type="evidence" value="ECO:0007669"/>
    <property type="project" value="TreeGrafter"/>
</dbReference>
<dbReference type="Proteomes" id="UP001144256">
    <property type="component" value="Unassembled WGS sequence"/>
</dbReference>
<name>A0A9W5YBH9_9FIRM</name>
<keyword evidence="5" id="KW-0460">Magnesium</keyword>
<dbReference type="Pfam" id="PF01812">
    <property type="entry name" value="5-FTHF_cyc-lig"/>
    <property type="match status" value="1"/>
</dbReference>
<protein>
    <recommendedName>
        <fullName evidence="5">5-formyltetrahydrofolate cyclo-ligase</fullName>
        <ecNumber evidence="5">6.3.3.2</ecNumber>
    </recommendedName>
</protein>
<feature type="binding site" evidence="4">
    <location>
        <begin position="3"/>
        <end position="7"/>
    </location>
    <ligand>
        <name>ATP</name>
        <dbReference type="ChEBI" id="CHEBI:30616"/>
    </ligand>
</feature>
<keyword evidence="2 4" id="KW-0547">Nucleotide-binding</keyword>
<comment type="catalytic activity">
    <reaction evidence="5">
        <text>(6S)-5-formyl-5,6,7,8-tetrahydrofolate + ATP = (6R)-5,10-methenyltetrahydrofolate + ADP + phosphate</text>
        <dbReference type="Rhea" id="RHEA:10488"/>
        <dbReference type="ChEBI" id="CHEBI:30616"/>
        <dbReference type="ChEBI" id="CHEBI:43474"/>
        <dbReference type="ChEBI" id="CHEBI:57455"/>
        <dbReference type="ChEBI" id="CHEBI:57457"/>
        <dbReference type="ChEBI" id="CHEBI:456216"/>
        <dbReference type="EC" id="6.3.3.2"/>
    </reaction>
</comment>
<dbReference type="SUPFAM" id="SSF100950">
    <property type="entry name" value="NagB/RpiA/CoA transferase-like"/>
    <property type="match status" value="1"/>
</dbReference>
<feature type="binding site" evidence="4">
    <location>
        <position position="49"/>
    </location>
    <ligand>
        <name>substrate</name>
    </ligand>
</feature>
<dbReference type="NCBIfam" id="TIGR02727">
    <property type="entry name" value="MTHFS_bact"/>
    <property type="match status" value="1"/>
</dbReference>
<reference evidence="6" key="1">
    <citation type="submission" date="2022-06" db="EMBL/GenBank/DDBJ databases">
        <title>Vallitalea longa sp. nov., an anaerobic bacterium isolated from marine sediment.</title>
        <authorList>
            <person name="Hirano S."/>
            <person name="Terahara T."/>
            <person name="Mori K."/>
            <person name="Hamada M."/>
            <person name="Matsumoto R."/>
            <person name="Kobayashi T."/>
        </authorList>
    </citation>
    <scope>NUCLEOTIDE SEQUENCE</scope>
    <source>
        <strain evidence="6">SH18-1</strain>
    </source>
</reference>
<evidence type="ECO:0000313" key="6">
    <source>
        <dbReference type="EMBL" id="GKX30059.1"/>
    </source>
</evidence>
<evidence type="ECO:0000313" key="7">
    <source>
        <dbReference type="Proteomes" id="UP001144256"/>
    </source>
</evidence>
<comment type="caution">
    <text evidence="6">The sequence shown here is derived from an EMBL/GenBank/DDBJ whole genome shotgun (WGS) entry which is preliminary data.</text>
</comment>
<dbReference type="InterPro" id="IPR024185">
    <property type="entry name" value="FTHF_cligase-like_sf"/>
</dbReference>
<organism evidence="6 7">
    <name type="scientific">Vallitalea longa</name>
    <dbReference type="NCBI Taxonomy" id="2936439"/>
    <lineage>
        <taxon>Bacteria</taxon>
        <taxon>Bacillati</taxon>
        <taxon>Bacillota</taxon>
        <taxon>Clostridia</taxon>
        <taxon>Lachnospirales</taxon>
        <taxon>Vallitaleaceae</taxon>
        <taxon>Vallitalea</taxon>
    </lineage>
</organism>
<evidence type="ECO:0000256" key="2">
    <source>
        <dbReference type="ARBA" id="ARBA00022741"/>
    </source>
</evidence>
<proteinExistence type="inferred from homology"/>
<keyword evidence="7" id="KW-1185">Reference proteome</keyword>
<dbReference type="EC" id="6.3.3.2" evidence="5"/>
<keyword evidence="5" id="KW-0479">Metal-binding</keyword>
<dbReference type="GO" id="GO:0030272">
    <property type="term" value="F:5-formyltetrahydrofolate cyclo-ligase activity"/>
    <property type="evidence" value="ECO:0007669"/>
    <property type="project" value="UniProtKB-EC"/>
</dbReference>
<keyword evidence="3 4" id="KW-0067">ATP-binding</keyword>
<evidence type="ECO:0000256" key="3">
    <source>
        <dbReference type="ARBA" id="ARBA00022840"/>
    </source>
</evidence>
<dbReference type="GO" id="GO:0009396">
    <property type="term" value="P:folic acid-containing compound biosynthetic process"/>
    <property type="evidence" value="ECO:0007669"/>
    <property type="project" value="TreeGrafter"/>
</dbReference>
<dbReference type="PANTHER" id="PTHR23407">
    <property type="entry name" value="ATPASE INHIBITOR/5-FORMYLTETRAHYDROFOLATE CYCLO-LIGASE"/>
    <property type="match status" value="1"/>
</dbReference>
<dbReference type="PANTHER" id="PTHR23407:SF1">
    <property type="entry name" value="5-FORMYLTETRAHYDROFOLATE CYCLO-LIGASE"/>
    <property type="match status" value="1"/>
</dbReference>
<evidence type="ECO:0000256" key="1">
    <source>
        <dbReference type="ARBA" id="ARBA00010638"/>
    </source>
</evidence>
<gene>
    <name evidence="6" type="ORF">SH1V18_25390</name>
</gene>
<dbReference type="InterPro" id="IPR002698">
    <property type="entry name" value="FTHF_cligase"/>
</dbReference>
<feature type="binding site" evidence="4">
    <location>
        <position position="54"/>
    </location>
    <ligand>
        <name>substrate</name>
    </ligand>
</feature>